<dbReference type="Pfam" id="PF06114">
    <property type="entry name" value="Peptidase_M78"/>
    <property type="match status" value="1"/>
</dbReference>
<dbReference type="RefSeq" id="WP_346229251.1">
    <property type="nucleotide sequence ID" value="NZ_JBDJAW010000032.1"/>
</dbReference>
<dbReference type="EMBL" id="JBDJAW010000032">
    <property type="protein sequence ID" value="MEN3539354.1"/>
    <property type="molecule type" value="Genomic_DNA"/>
</dbReference>
<evidence type="ECO:0000313" key="2">
    <source>
        <dbReference type="EMBL" id="MEN3539354.1"/>
    </source>
</evidence>
<evidence type="ECO:0000259" key="1">
    <source>
        <dbReference type="Pfam" id="PF06114"/>
    </source>
</evidence>
<evidence type="ECO:0000313" key="3">
    <source>
        <dbReference type="Proteomes" id="UP001447516"/>
    </source>
</evidence>
<comment type="caution">
    <text evidence="2">The sequence shown here is derived from an EMBL/GenBank/DDBJ whole genome shotgun (WGS) entry which is preliminary data.</text>
</comment>
<dbReference type="InterPro" id="IPR010359">
    <property type="entry name" value="IrrE_HExxH"/>
</dbReference>
<organism evidence="2 3">
    <name type="scientific">Microbispora maris</name>
    <dbReference type="NCBI Taxonomy" id="3144104"/>
    <lineage>
        <taxon>Bacteria</taxon>
        <taxon>Bacillati</taxon>
        <taxon>Actinomycetota</taxon>
        <taxon>Actinomycetes</taxon>
        <taxon>Streptosporangiales</taxon>
        <taxon>Streptosporangiaceae</taxon>
        <taxon>Microbispora</taxon>
    </lineage>
</organism>
<name>A0ABV0AVS5_9ACTN</name>
<accession>A0ABV0AVS5</accession>
<gene>
    <name evidence="2" type="ORF">AAH991_29880</name>
</gene>
<dbReference type="Proteomes" id="UP001447516">
    <property type="component" value="Unassembled WGS sequence"/>
</dbReference>
<keyword evidence="3" id="KW-1185">Reference proteome</keyword>
<feature type="domain" description="IrrE N-terminal-like" evidence="1">
    <location>
        <begin position="68"/>
        <end position="140"/>
    </location>
</feature>
<dbReference type="Gene3D" id="1.10.10.2910">
    <property type="match status" value="1"/>
</dbReference>
<protein>
    <submittedName>
        <fullName evidence="2">ImmA/IrrE family metallo-endopeptidase</fullName>
    </submittedName>
</protein>
<reference evidence="2 3" key="1">
    <citation type="submission" date="2024-05" db="EMBL/GenBank/DDBJ databases">
        <title>Microbispora sp.ZYX-F-249.</title>
        <authorList>
            <person name="Xie H."/>
        </authorList>
    </citation>
    <scope>NUCLEOTIDE SEQUENCE [LARGE SCALE GENOMIC DNA]</scope>
    <source>
        <strain evidence="2 3">ZYX-F-249</strain>
    </source>
</reference>
<sequence>MTSRASEAVQMQVTAMLDLLERDRPGMLDRLRTDALAELQTWPEVRVHLVTEALPTAEGCSVAGSYGDEEQPPALCVVRSASTRRRQFTVLHELGHHLQRTDLDLGTAVVLADGDRFEDDACDLFAARVLLPDSLVASCFDDRTPIPGDIVALYRKSSASRAACMVRAAEHLSSFGAVVLYDAAGVVSFAAARGSVYPPARGSDQSQTALVAAALRDPSRADGMPFTVDDTRIRYRSGHASGPLYGQATWCDGYLVAVLVEHHAPWRTFSPPRDIIPSRQPQWAECQVCVNSYEVTDICGTCGEPRCPSGHCECSLRRERHCERCKLTYGPAMFPGNGAICRDCL</sequence>
<proteinExistence type="predicted"/>